<keyword evidence="1" id="KW-1015">Disulfide bond</keyword>
<sequence>MWHFTESNPQVPASHRLKRQQNMGVNEYCSSETSSDVCWGCEPLRHRSFYPSMREVWEDEWIKQMDDKYLNGVQFHPLLDIGGVKRKPLSVNVCAAQCCPGWTVAPKTGTCTRAICTPRCKNGGLCKKPQTCVCKSGFVGTRCEKRTSSSIHIGVQERLFNTSSSSLGPCTACEAVTPTFRPASPTPITITTSTATTTMPVTNMDVPSKLKYNKGKLAVQPAKNRISLKWQSLRGSYDFVMEYSIQQCVNRELKKQFNHHNNNNLCLQMVSRIS</sequence>
<dbReference type="PROSITE" id="PS00022">
    <property type="entry name" value="EGF_1"/>
    <property type="match status" value="1"/>
</dbReference>
<dbReference type="SUPFAM" id="SSF57196">
    <property type="entry name" value="EGF/Laminin"/>
    <property type="match status" value="1"/>
</dbReference>
<organism evidence="3 4">
    <name type="scientific">Pelobates cultripes</name>
    <name type="common">Western spadefoot toad</name>
    <dbReference type="NCBI Taxonomy" id="61616"/>
    <lineage>
        <taxon>Eukaryota</taxon>
        <taxon>Metazoa</taxon>
        <taxon>Chordata</taxon>
        <taxon>Craniata</taxon>
        <taxon>Vertebrata</taxon>
        <taxon>Euteleostomi</taxon>
        <taxon>Amphibia</taxon>
        <taxon>Batrachia</taxon>
        <taxon>Anura</taxon>
        <taxon>Pelobatoidea</taxon>
        <taxon>Pelobatidae</taxon>
        <taxon>Pelobates</taxon>
    </lineage>
</organism>
<dbReference type="PROSITE" id="PS50026">
    <property type="entry name" value="EGF_3"/>
    <property type="match status" value="1"/>
</dbReference>
<evidence type="ECO:0000313" key="4">
    <source>
        <dbReference type="Proteomes" id="UP001295444"/>
    </source>
</evidence>
<dbReference type="InterPro" id="IPR000742">
    <property type="entry name" value="EGF"/>
</dbReference>
<keyword evidence="1" id="KW-0245">EGF-like domain</keyword>
<evidence type="ECO:0000313" key="3">
    <source>
        <dbReference type="EMBL" id="CAH2314059.1"/>
    </source>
</evidence>
<dbReference type="Gene3D" id="2.10.25.10">
    <property type="entry name" value="Laminin"/>
    <property type="match status" value="1"/>
</dbReference>
<gene>
    <name evidence="3" type="ORF">PECUL_23A010917</name>
</gene>
<feature type="domain" description="EGF-like" evidence="2">
    <location>
        <begin position="112"/>
        <end position="144"/>
    </location>
</feature>
<feature type="disulfide bond" evidence="1">
    <location>
        <begin position="116"/>
        <end position="126"/>
    </location>
</feature>
<evidence type="ECO:0000256" key="1">
    <source>
        <dbReference type="PROSITE-ProRule" id="PRU00076"/>
    </source>
</evidence>
<name>A0AAD1WLY5_PELCU</name>
<accession>A0AAD1WLY5</accession>
<comment type="caution">
    <text evidence="1">Lacks conserved residue(s) required for the propagation of feature annotation.</text>
</comment>
<feature type="disulfide bond" evidence="1">
    <location>
        <begin position="134"/>
        <end position="143"/>
    </location>
</feature>
<dbReference type="Proteomes" id="UP001295444">
    <property type="component" value="Chromosome 09"/>
</dbReference>
<dbReference type="PROSITE" id="PS01186">
    <property type="entry name" value="EGF_2"/>
    <property type="match status" value="1"/>
</dbReference>
<proteinExistence type="predicted"/>
<dbReference type="AlphaFoldDB" id="A0AAD1WLY5"/>
<reference evidence="3" key="1">
    <citation type="submission" date="2022-03" db="EMBL/GenBank/DDBJ databases">
        <authorList>
            <person name="Alioto T."/>
            <person name="Alioto T."/>
            <person name="Gomez Garrido J."/>
        </authorList>
    </citation>
    <scope>NUCLEOTIDE SEQUENCE</scope>
</reference>
<dbReference type="EMBL" id="OW240920">
    <property type="protein sequence ID" value="CAH2314059.1"/>
    <property type="molecule type" value="Genomic_DNA"/>
</dbReference>
<protein>
    <submittedName>
        <fullName evidence="3">Latent-transforming growth factor beta-binding 1-like</fullName>
    </submittedName>
</protein>
<keyword evidence="4" id="KW-1185">Reference proteome</keyword>
<evidence type="ECO:0000259" key="2">
    <source>
        <dbReference type="PROSITE" id="PS50026"/>
    </source>
</evidence>